<feature type="transmembrane region" description="Helical" evidence="8">
    <location>
        <begin position="344"/>
        <end position="363"/>
    </location>
</feature>
<dbReference type="InterPro" id="IPR047817">
    <property type="entry name" value="ABC2_TM_bact-type"/>
</dbReference>
<feature type="transmembrane region" description="Helical" evidence="8">
    <location>
        <begin position="284"/>
        <end position="302"/>
    </location>
</feature>
<comment type="subcellular location">
    <subcellularLocation>
        <location evidence="1">Cell membrane</location>
        <topology evidence="1">Multi-pass membrane protein</topology>
    </subcellularLocation>
</comment>
<name>A0A7C9QV24_9PROT</name>
<dbReference type="Proteomes" id="UP000480684">
    <property type="component" value="Unassembled WGS sequence"/>
</dbReference>
<evidence type="ECO:0000256" key="5">
    <source>
        <dbReference type="ARBA" id="ARBA00022692"/>
    </source>
</evidence>
<evidence type="ECO:0000256" key="1">
    <source>
        <dbReference type="ARBA" id="ARBA00004651"/>
    </source>
</evidence>
<dbReference type="InterPro" id="IPR051449">
    <property type="entry name" value="ABC-2_transporter_component"/>
</dbReference>
<keyword evidence="11" id="KW-1185">Reference proteome</keyword>
<gene>
    <name evidence="10" type="ORF">G4223_13340</name>
</gene>
<comment type="caution">
    <text evidence="10">The sequence shown here is derived from an EMBL/GenBank/DDBJ whole genome shotgun (WGS) entry which is preliminary data.</text>
</comment>
<reference evidence="10 11" key="1">
    <citation type="submission" date="2020-02" db="EMBL/GenBank/DDBJ databases">
        <authorList>
            <person name="Dziuba M."/>
            <person name="Kuznetsov B."/>
            <person name="Mardanov A."/>
            <person name="Ravin N."/>
            <person name="Grouzdev D."/>
        </authorList>
    </citation>
    <scope>NUCLEOTIDE SEQUENCE [LARGE SCALE GENOMIC DNA]</scope>
    <source>
        <strain evidence="10 11">SpK</strain>
    </source>
</reference>
<keyword evidence="7 8" id="KW-0472">Membrane</keyword>
<evidence type="ECO:0000256" key="8">
    <source>
        <dbReference type="SAM" id="Phobius"/>
    </source>
</evidence>
<evidence type="ECO:0000256" key="7">
    <source>
        <dbReference type="ARBA" id="ARBA00023136"/>
    </source>
</evidence>
<evidence type="ECO:0000256" key="3">
    <source>
        <dbReference type="ARBA" id="ARBA00022448"/>
    </source>
</evidence>
<accession>A0A7C9QV24</accession>
<comment type="similarity">
    <text evidence="2">Belongs to the ABC-2 integral membrane protein family.</text>
</comment>
<proteinExistence type="inferred from homology"/>
<dbReference type="GO" id="GO:0005886">
    <property type="term" value="C:plasma membrane"/>
    <property type="evidence" value="ECO:0007669"/>
    <property type="project" value="UniProtKB-SubCell"/>
</dbReference>
<keyword evidence="6 8" id="KW-1133">Transmembrane helix</keyword>
<protein>
    <submittedName>
        <fullName evidence="10">ABC transporter permease</fullName>
    </submittedName>
</protein>
<evidence type="ECO:0000313" key="10">
    <source>
        <dbReference type="EMBL" id="NFV81097.1"/>
    </source>
</evidence>
<dbReference type="InterPro" id="IPR013525">
    <property type="entry name" value="ABC2_TM"/>
</dbReference>
<evidence type="ECO:0000256" key="6">
    <source>
        <dbReference type="ARBA" id="ARBA00022989"/>
    </source>
</evidence>
<evidence type="ECO:0000313" key="11">
    <source>
        <dbReference type="Proteomes" id="UP000480684"/>
    </source>
</evidence>
<dbReference type="PANTHER" id="PTHR30294:SF44">
    <property type="entry name" value="MULTIDRUG ABC TRANSPORTER PERMEASE YBHR-RELATED"/>
    <property type="match status" value="1"/>
</dbReference>
<dbReference type="Gene3D" id="3.40.1710.10">
    <property type="entry name" value="abc type-2 transporter like domain"/>
    <property type="match status" value="1"/>
</dbReference>
<dbReference type="Pfam" id="PF12698">
    <property type="entry name" value="ABC2_membrane_3"/>
    <property type="match status" value="1"/>
</dbReference>
<dbReference type="AlphaFoldDB" id="A0A7C9QV24"/>
<feature type="domain" description="ABC transmembrane type-2" evidence="9">
    <location>
        <begin position="125"/>
        <end position="366"/>
    </location>
</feature>
<feature type="transmembrane region" description="Helical" evidence="8">
    <location>
        <begin position="226"/>
        <end position="247"/>
    </location>
</feature>
<evidence type="ECO:0000256" key="4">
    <source>
        <dbReference type="ARBA" id="ARBA00022475"/>
    </source>
</evidence>
<feature type="transmembrane region" description="Helical" evidence="8">
    <location>
        <begin position="254"/>
        <end position="278"/>
    </location>
</feature>
<sequence>MWGRVWALIVKELLSVWRDKKSRFVLIVPPLIQLAVFSYAATYDVTDVTVALFNQDQGLASRELVARIQGAPTFARLQVVDDEAALAAAIDRRDAMMGLRIPQDFSRRLESGQGATVQVILDGRRSNSAQIAAGYLTTIVISHNAAIAAQASQPVGPTLVTRVWFNPNLESLWVVVPGLVGVLTQVVALVVTGLSVARERELGTFEQLLVTPLRPWEILVGKTAPGMLIGLVEGSIIIAASQIWFHVPLTGSVALLYGALAVFLLCTIGVGLFISALASTQQQAIMGAFFFMVPTMILSGFATPVQNMPDWMQTLTLVNPVRHILVVLWGVFLKDMPAALVWHSVWPMAVLAAVTLTGAAWLFRRRMY</sequence>
<keyword evidence="4" id="KW-1003">Cell membrane</keyword>
<feature type="transmembrane region" description="Helical" evidence="8">
    <location>
        <begin position="172"/>
        <end position="197"/>
    </location>
</feature>
<keyword evidence="5 8" id="KW-0812">Transmembrane</keyword>
<evidence type="ECO:0000256" key="2">
    <source>
        <dbReference type="ARBA" id="ARBA00007783"/>
    </source>
</evidence>
<dbReference type="RefSeq" id="WP_163680589.1">
    <property type="nucleotide sequence ID" value="NZ_JAAIYP010000039.1"/>
</dbReference>
<organism evidence="10 11">
    <name type="scientific">Magnetospirillum aberrantis SpK</name>
    <dbReference type="NCBI Taxonomy" id="908842"/>
    <lineage>
        <taxon>Bacteria</taxon>
        <taxon>Pseudomonadati</taxon>
        <taxon>Pseudomonadota</taxon>
        <taxon>Alphaproteobacteria</taxon>
        <taxon>Rhodospirillales</taxon>
        <taxon>Rhodospirillaceae</taxon>
        <taxon>Magnetospirillum</taxon>
    </lineage>
</organism>
<keyword evidence="3" id="KW-0813">Transport</keyword>
<evidence type="ECO:0000259" key="9">
    <source>
        <dbReference type="PROSITE" id="PS51012"/>
    </source>
</evidence>
<dbReference type="GO" id="GO:0140359">
    <property type="term" value="F:ABC-type transporter activity"/>
    <property type="evidence" value="ECO:0007669"/>
    <property type="project" value="InterPro"/>
</dbReference>
<dbReference type="PROSITE" id="PS51012">
    <property type="entry name" value="ABC_TM2"/>
    <property type="match status" value="1"/>
</dbReference>
<dbReference type="EMBL" id="JAAIYP010000039">
    <property type="protein sequence ID" value="NFV81097.1"/>
    <property type="molecule type" value="Genomic_DNA"/>
</dbReference>
<dbReference type="PANTHER" id="PTHR30294">
    <property type="entry name" value="MEMBRANE COMPONENT OF ABC TRANSPORTER YHHJ-RELATED"/>
    <property type="match status" value="1"/>
</dbReference>